<evidence type="ECO:0000313" key="2">
    <source>
        <dbReference type="Proteomes" id="UP000663879"/>
    </source>
</evidence>
<organism evidence="1 2">
    <name type="scientific">Brachionus calyciflorus</name>
    <dbReference type="NCBI Taxonomy" id="104777"/>
    <lineage>
        <taxon>Eukaryota</taxon>
        <taxon>Metazoa</taxon>
        <taxon>Spiralia</taxon>
        <taxon>Gnathifera</taxon>
        <taxon>Rotifera</taxon>
        <taxon>Eurotatoria</taxon>
        <taxon>Monogononta</taxon>
        <taxon>Pseudotrocha</taxon>
        <taxon>Ploima</taxon>
        <taxon>Brachionidae</taxon>
        <taxon>Brachionus</taxon>
    </lineage>
</organism>
<comment type="caution">
    <text evidence="1">The sequence shown here is derived from an EMBL/GenBank/DDBJ whole genome shotgun (WGS) entry which is preliminary data.</text>
</comment>
<dbReference type="EMBL" id="CAJNOC010001392">
    <property type="protein sequence ID" value="CAF0860934.1"/>
    <property type="molecule type" value="Genomic_DNA"/>
</dbReference>
<dbReference type="Proteomes" id="UP000663879">
    <property type="component" value="Unassembled WGS sequence"/>
</dbReference>
<accession>A0A813X6L0</accession>
<keyword evidence="2" id="KW-1185">Reference proteome</keyword>
<name>A0A813X6L0_9BILA</name>
<gene>
    <name evidence="1" type="ORF">OXX778_LOCUS9435</name>
</gene>
<protein>
    <submittedName>
        <fullName evidence="1">Uncharacterized protein</fullName>
    </submittedName>
</protein>
<sequence>MPRITHFRDEKKLIDVTIKFMNDKFLTDLVGGFRPLNSPYQLISEIYSHGKSEPGAPACLYAKWNKNFKANVLTRLQKTEIQDDPMDNYFITISSLEWDKLKNSITGNSRKRFSASANNFFNHKIRSLGFECNLKMSSNSFSTSKKPIFGHNFWKGVFQYKNCEKKISGFIQNKPSHSNNILIEIKAENFQCLNKTEKEHRPRVTGNERKILQFEISSKGSSNFWNEADFFVKF</sequence>
<proteinExistence type="predicted"/>
<evidence type="ECO:0000313" key="1">
    <source>
        <dbReference type="EMBL" id="CAF0860934.1"/>
    </source>
</evidence>
<dbReference type="AlphaFoldDB" id="A0A813X6L0"/>
<reference evidence="1" key="1">
    <citation type="submission" date="2021-02" db="EMBL/GenBank/DDBJ databases">
        <authorList>
            <person name="Nowell W R."/>
        </authorList>
    </citation>
    <scope>NUCLEOTIDE SEQUENCE</scope>
    <source>
        <strain evidence="1">Ploen Becks lab</strain>
    </source>
</reference>